<feature type="domain" description="HTH gntR-type" evidence="4">
    <location>
        <begin position="10"/>
        <end position="67"/>
    </location>
</feature>
<dbReference type="Pfam" id="PF00392">
    <property type="entry name" value="GntR"/>
    <property type="match status" value="2"/>
</dbReference>
<dbReference type="PANTHER" id="PTHR43537:SF5">
    <property type="entry name" value="UXU OPERON TRANSCRIPTIONAL REGULATOR"/>
    <property type="match status" value="1"/>
</dbReference>
<evidence type="ECO:0000313" key="6">
    <source>
        <dbReference type="EMBL" id="SDG81907.1"/>
    </source>
</evidence>
<reference evidence="6 7" key="1">
    <citation type="submission" date="2016-10" db="EMBL/GenBank/DDBJ databases">
        <authorList>
            <person name="Varghese N."/>
            <person name="Submissions S."/>
        </authorList>
    </citation>
    <scope>NUCLEOTIDE SEQUENCE [LARGE SCALE GENOMIC DNA]</scope>
    <source>
        <strain evidence="6 7">DSM 26672</strain>
    </source>
</reference>
<keyword evidence="3" id="KW-0804">Transcription</keyword>
<feature type="domain" description="GntR C-terminal" evidence="5">
    <location>
        <begin position="157"/>
        <end position="284"/>
    </location>
</feature>
<dbReference type="Proteomes" id="UP000199468">
    <property type="component" value="Unassembled WGS sequence"/>
</dbReference>
<dbReference type="InterPro" id="IPR036388">
    <property type="entry name" value="WH-like_DNA-bd_sf"/>
</dbReference>
<dbReference type="EMBL" id="FNBZ01000005">
    <property type="protein sequence ID" value="SDG81907.1"/>
    <property type="molecule type" value="Genomic_DNA"/>
</dbReference>
<keyword evidence="2 6" id="KW-0238">DNA-binding</keyword>
<dbReference type="SMART" id="SM00895">
    <property type="entry name" value="FCD"/>
    <property type="match status" value="1"/>
</dbReference>
<dbReference type="Pfam" id="PF07729">
    <property type="entry name" value="FCD"/>
    <property type="match status" value="1"/>
</dbReference>
<name>A0ABY0P246_9HYPH</name>
<comment type="caution">
    <text evidence="6">The sequence shown here is derived from an EMBL/GenBank/DDBJ whole genome shotgun (WGS) entry which is preliminary data.</text>
</comment>
<keyword evidence="1" id="KW-0805">Transcription regulation</keyword>
<evidence type="ECO:0000259" key="4">
    <source>
        <dbReference type="SMART" id="SM00345"/>
    </source>
</evidence>
<gene>
    <name evidence="6" type="ORF">SAMN05421844_105359</name>
</gene>
<dbReference type="Gene3D" id="1.10.10.10">
    <property type="entry name" value="Winged helix-like DNA-binding domain superfamily/Winged helix DNA-binding domain"/>
    <property type="match status" value="2"/>
</dbReference>
<dbReference type="Gene3D" id="1.20.120.530">
    <property type="entry name" value="GntR ligand-binding domain-like"/>
    <property type="match status" value="1"/>
</dbReference>
<dbReference type="InterPro" id="IPR036390">
    <property type="entry name" value="WH_DNA-bd_sf"/>
</dbReference>
<dbReference type="RefSeq" id="WP_091858610.1">
    <property type="nucleotide sequence ID" value="NZ_FNBZ01000005.1"/>
</dbReference>
<dbReference type="PANTHER" id="PTHR43537">
    <property type="entry name" value="TRANSCRIPTIONAL REGULATOR, GNTR FAMILY"/>
    <property type="match status" value="1"/>
</dbReference>
<dbReference type="SMART" id="SM00345">
    <property type="entry name" value="HTH_GNTR"/>
    <property type="match status" value="2"/>
</dbReference>
<keyword evidence="7" id="KW-1185">Reference proteome</keyword>
<feature type="domain" description="HTH gntR-type" evidence="4">
    <location>
        <begin position="85"/>
        <end position="145"/>
    </location>
</feature>
<organism evidence="6 7">
    <name type="scientific">Bosea robiniae</name>
    <dbReference type="NCBI Taxonomy" id="1036780"/>
    <lineage>
        <taxon>Bacteria</taxon>
        <taxon>Pseudomonadati</taxon>
        <taxon>Pseudomonadota</taxon>
        <taxon>Alphaproteobacteria</taxon>
        <taxon>Hyphomicrobiales</taxon>
        <taxon>Boseaceae</taxon>
        <taxon>Bosea</taxon>
    </lineage>
</organism>
<protein>
    <submittedName>
        <fullName evidence="6">DNA-binding transcriptional regulator, GntR family</fullName>
    </submittedName>
</protein>
<evidence type="ECO:0000259" key="5">
    <source>
        <dbReference type="SMART" id="SM00895"/>
    </source>
</evidence>
<dbReference type="InterPro" id="IPR008920">
    <property type="entry name" value="TF_FadR/GntR_C"/>
</dbReference>
<dbReference type="GO" id="GO:0003677">
    <property type="term" value="F:DNA binding"/>
    <property type="evidence" value="ECO:0007669"/>
    <property type="project" value="UniProtKB-KW"/>
</dbReference>
<evidence type="ECO:0000256" key="2">
    <source>
        <dbReference type="ARBA" id="ARBA00023125"/>
    </source>
</evidence>
<accession>A0ABY0P246</accession>
<dbReference type="SUPFAM" id="SSF48008">
    <property type="entry name" value="GntR ligand-binding domain-like"/>
    <property type="match status" value="1"/>
</dbReference>
<dbReference type="InterPro" id="IPR011711">
    <property type="entry name" value="GntR_C"/>
</dbReference>
<proteinExistence type="predicted"/>
<evidence type="ECO:0000313" key="7">
    <source>
        <dbReference type="Proteomes" id="UP000199468"/>
    </source>
</evidence>
<evidence type="ECO:0000256" key="1">
    <source>
        <dbReference type="ARBA" id="ARBA00023015"/>
    </source>
</evidence>
<sequence length="300" mass="33055">MANSLHGEIIGDILRLARDEGWPAGAPVGVKPLAARFGVSRTPVRSALLTLVEMGLLAREQSQGFSLLQSVDDVAIAAHMPAPAGGGELYQRILTGRARGDLPTEVTENAMLAHFGAAKGDLRKALMRLSSEGLVQRQRGHGWRFTESLDTPEAILESYAFRIAIETAALSQPGYRVDAAELARLRTAHEALMRRPVGEVTPQLWFEVNSTFHETLASWSRNRFFLQAVRRQNALRRMHQFADFWELEPEQILQSCRDHLAILAALDKGDRPGAVQLLVAHLAGAAQDWEEPSSEGSERP</sequence>
<dbReference type="SUPFAM" id="SSF46785">
    <property type="entry name" value="Winged helix' DNA-binding domain"/>
    <property type="match status" value="2"/>
</dbReference>
<dbReference type="InterPro" id="IPR000524">
    <property type="entry name" value="Tscrpt_reg_HTH_GntR"/>
</dbReference>
<evidence type="ECO:0000256" key="3">
    <source>
        <dbReference type="ARBA" id="ARBA00023163"/>
    </source>
</evidence>